<dbReference type="InterPro" id="IPR043993">
    <property type="entry name" value="T4SS_pilin"/>
</dbReference>
<proteinExistence type="predicted"/>
<feature type="transmembrane region" description="Helical" evidence="1">
    <location>
        <begin position="29"/>
        <end position="53"/>
    </location>
</feature>
<organism evidence="2 3">
    <name type="scientific">Candidatus Curtissbacteria bacterium RBG_13_40_7</name>
    <dbReference type="NCBI Taxonomy" id="1797706"/>
    <lineage>
        <taxon>Bacteria</taxon>
        <taxon>Candidatus Curtissiibacteriota</taxon>
    </lineage>
</organism>
<dbReference type="AlphaFoldDB" id="A0A1F5FW64"/>
<evidence type="ECO:0000313" key="3">
    <source>
        <dbReference type="Proteomes" id="UP000179252"/>
    </source>
</evidence>
<feature type="transmembrane region" description="Helical" evidence="1">
    <location>
        <begin position="73"/>
        <end position="93"/>
    </location>
</feature>
<comment type="caution">
    <text evidence="2">The sequence shown here is derived from an EMBL/GenBank/DDBJ whole genome shotgun (WGS) entry which is preliminary data.</text>
</comment>
<dbReference type="Proteomes" id="UP000179252">
    <property type="component" value="Unassembled WGS sequence"/>
</dbReference>
<keyword evidence="1" id="KW-1133">Transmembrane helix</keyword>
<keyword evidence="1" id="KW-0812">Transmembrane</keyword>
<dbReference type="EMBL" id="MFAU01000039">
    <property type="protein sequence ID" value="OGD83784.1"/>
    <property type="molecule type" value="Genomic_DNA"/>
</dbReference>
<evidence type="ECO:0000313" key="2">
    <source>
        <dbReference type="EMBL" id="OGD83784.1"/>
    </source>
</evidence>
<accession>A0A1F5FW64</accession>
<evidence type="ECO:0008006" key="4">
    <source>
        <dbReference type="Google" id="ProtNLM"/>
    </source>
</evidence>
<sequence length="103" mass="11185">MDRAFLDSLVDLAIPNLAGRSVGEIIGVLIPYIYGIVGFLLLLYAVSAGYQILTSGGGPKALVQAKDKITNAIVGFIIMFSSYWIVQLLARILRLQKIIDIFG</sequence>
<protein>
    <recommendedName>
        <fullName evidence="4">Yip1 domain-containing protein</fullName>
    </recommendedName>
</protein>
<gene>
    <name evidence="2" type="ORF">A2165_01210</name>
</gene>
<name>A0A1F5FW64_9BACT</name>
<keyword evidence="1" id="KW-0472">Membrane</keyword>
<evidence type="ECO:0000256" key="1">
    <source>
        <dbReference type="SAM" id="Phobius"/>
    </source>
</evidence>
<dbReference type="Pfam" id="PF18895">
    <property type="entry name" value="T4SS_pilin"/>
    <property type="match status" value="1"/>
</dbReference>
<reference evidence="2 3" key="1">
    <citation type="journal article" date="2016" name="Nat. Commun.">
        <title>Thousands of microbial genomes shed light on interconnected biogeochemical processes in an aquifer system.</title>
        <authorList>
            <person name="Anantharaman K."/>
            <person name="Brown C.T."/>
            <person name="Hug L.A."/>
            <person name="Sharon I."/>
            <person name="Castelle C.J."/>
            <person name="Probst A.J."/>
            <person name="Thomas B.C."/>
            <person name="Singh A."/>
            <person name="Wilkins M.J."/>
            <person name="Karaoz U."/>
            <person name="Brodie E.L."/>
            <person name="Williams K.H."/>
            <person name="Hubbard S.S."/>
            <person name="Banfield J.F."/>
        </authorList>
    </citation>
    <scope>NUCLEOTIDE SEQUENCE [LARGE SCALE GENOMIC DNA]</scope>
</reference>